<dbReference type="InterPro" id="IPR027417">
    <property type="entry name" value="P-loop_NTPase"/>
</dbReference>
<evidence type="ECO:0000256" key="4">
    <source>
        <dbReference type="ARBA" id="ARBA00022553"/>
    </source>
</evidence>
<evidence type="ECO:0000259" key="20">
    <source>
        <dbReference type="PROSITE" id="PS51194"/>
    </source>
</evidence>
<dbReference type="InterPro" id="IPR001650">
    <property type="entry name" value="Helicase_C-like"/>
</dbReference>
<evidence type="ECO:0000256" key="15">
    <source>
        <dbReference type="ARBA" id="ARBA00023306"/>
    </source>
</evidence>
<evidence type="ECO:0000313" key="22">
    <source>
        <dbReference type="Proteomes" id="UP000677054"/>
    </source>
</evidence>
<comment type="similarity">
    <text evidence="2">Belongs to the SNF2/RAD54 helicase family.</text>
</comment>
<dbReference type="GO" id="GO:0031508">
    <property type="term" value="P:pericentric heterochromatin formation"/>
    <property type="evidence" value="ECO:0007669"/>
    <property type="project" value="TreeGrafter"/>
</dbReference>
<dbReference type="CDD" id="cd18793">
    <property type="entry name" value="SF2_C_SNF"/>
    <property type="match status" value="1"/>
</dbReference>
<keyword evidence="5" id="KW-0132">Cell division</keyword>
<dbReference type="Pfam" id="PF00271">
    <property type="entry name" value="Helicase_C"/>
    <property type="match status" value="1"/>
</dbReference>
<evidence type="ECO:0000256" key="3">
    <source>
        <dbReference type="ARBA" id="ARBA00022473"/>
    </source>
</evidence>
<dbReference type="GO" id="GO:0016787">
    <property type="term" value="F:hydrolase activity"/>
    <property type="evidence" value="ECO:0007669"/>
    <property type="project" value="UniProtKB-KW"/>
</dbReference>
<feature type="domain" description="Helicase ATP-binding" evidence="19">
    <location>
        <begin position="140"/>
        <end position="311"/>
    </location>
</feature>
<dbReference type="AlphaFoldDB" id="A0A7R8WXN5"/>
<dbReference type="GO" id="GO:0004386">
    <property type="term" value="F:helicase activity"/>
    <property type="evidence" value="ECO:0007669"/>
    <property type="project" value="UniProtKB-KW"/>
</dbReference>
<dbReference type="OrthoDB" id="448448at2759"/>
<dbReference type="GO" id="GO:0044027">
    <property type="term" value="P:negative regulation of gene expression via chromosomal CpG island methylation"/>
    <property type="evidence" value="ECO:0007669"/>
    <property type="project" value="TreeGrafter"/>
</dbReference>
<keyword evidence="3" id="KW-0217">Developmental protein</keyword>
<gene>
    <name evidence="21" type="ORF">DSTB1V02_LOCUS126</name>
</gene>
<keyword evidence="9" id="KW-0347">Helicase</keyword>
<keyword evidence="10" id="KW-0067">ATP-binding</keyword>
<dbReference type="Pfam" id="PF00176">
    <property type="entry name" value="SNF2-rel_dom"/>
    <property type="match status" value="1"/>
</dbReference>
<dbReference type="FunFam" id="3.40.50.10810:FF:000015">
    <property type="entry name" value="lymphoid-specific helicase isoform X1"/>
    <property type="match status" value="1"/>
</dbReference>
<dbReference type="GO" id="GO:0006346">
    <property type="term" value="P:DNA methylation-dependent constitutive heterochromatin formation"/>
    <property type="evidence" value="ECO:0007669"/>
    <property type="project" value="TreeGrafter"/>
</dbReference>
<evidence type="ECO:0000256" key="11">
    <source>
        <dbReference type="ARBA" id="ARBA00023015"/>
    </source>
</evidence>
<feature type="compositionally biased region" description="Acidic residues" evidence="18">
    <location>
        <begin position="1"/>
        <end position="10"/>
    </location>
</feature>
<reference evidence="21" key="1">
    <citation type="submission" date="2020-11" db="EMBL/GenBank/DDBJ databases">
        <authorList>
            <person name="Tran Van P."/>
        </authorList>
    </citation>
    <scope>NUCLEOTIDE SEQUENCE</scope>
</reference>
<dbReference type="EMBL" id="LR899525">
    <property type="protein sequence ID" value="CAD7240089.1"/>
    <property type="molecule type" value="Genomic_DNA"/>
</dbReference>
<comment type="function">
    <text evidence="16">Plays an essential role in normal development and survival. Involved in regulation of the expansion or survival of lymphoid cells. Required for de novo or maintenance DNA methylation. May control silencing of the imprinted CDKN1C gene through DNA methylation. May play a role in formation and organization of heterochromatin, implying a functional role in the regulation of transcription and mitosis.</text>
</comment>
<dbReference type="GO" id="GO:0005634">
    <property type="term" value="C:nucleus"/>
    <property type="evidence" value="ECO:0007669"/>
    <property type="project" value="UniProtKB-SubCell"/>
</dbReference>
<dbReference type="PANTHER" id="PTHR47161:SF1">
    <property type="entry name" value="LYMPHOID-SPECIFIC HELICASE"/>
    <property type="match status" value="1"/>
</dbReference>
<evidence type="ECO:0000256" key="8">
    <source>
        <dbReference type="ARBA" id="ARBA00022801"/>
    </source>
</evidence>
<dbReference type="InterPro" id="IPR049730">
    <property type="entry name" value="SNF2/RAD54-like_C"/>
</dbReference>
<dbReference type="GO" id="GO:0051301">
    <property type="term" value="P:cell division"/>
    <property type="evidence" value="ECO:0007669"/>
    <property type="project" value="UniProtKB-KW"/>
</dbReference>
<dbReference type="PROSITE" id="PS51194">
    <property type="entry name" value="HELICASE_CTER"/>
    <property type="match status" value="1"/>
</dbReference>
<dbReference type="SMART" id="SM00487">
    <property type="entry name" value="DEXDc"/>
    <property type="match status" value="1"/>
</dbReference>
<dbReference type="EMBL" id="CAJPEV010000008">
    <property type="protein sequence ID" value="CAG0878603.1"/>
    <property type="molecule type" value="Genomic_DNA"/>
</dbReference>
<keyword evidence="15" id="KW-0131">Cell cycle</keyword>
<name>A0A7R8WXN5_9CRUS</name>
<protein>
    <recommendedName>
        <fullName evidence="17">Proliferation-associated SNF2-like protein</fullName>
    </recommendedName>
</protein>
<organism evidence="21">
    <name type="scientific">Darwinula stevensoni</name>
    <dbReference type="NCBI Taxonomy" id="69355"/>
    <lineage>
        <taxon>Eukaryota</taxon>
        <taxon>Metazoa</taxon>
        <taxon>Ecdysozoa</taxon>
        <taxon>Arthropoda</taxon>
        <taxon>Crustacea</taxon>
        <taxon>Oligostraca</taxon>
        <taxon>Ostracoda</taxon>
        <taxon>Podocopa</taxon>
        <taxon>Podocopida</taxon>
        <taxon>Darwinulocopina</taxon>
        <taxon>Darwinuloidea</taxon>
        <taxon>Darwinulidae</taxon>
        <taxon>Darwinula</taxon>
    </lineage>
</organism>
<evidence type="ECO:0000256" key="18">
    <source>
        <dbReference type="SAM" id="MobiDB-lite"/>
    </source>
</evidence>
<evidence type="ECO:0000256" key="2">
    <source>
        <dbReference type="ARBA" id="ARBA00007025"/>
    </source>
</evidence>
<feature type="compositionally biased region" description="Basic and acidic residues" evidence="18">
    <location>
        <begin position="11"/>
        <end position="33"/>
    </location>
</feature>
<keyword evidence="11" id="KW-0805">Transcription regulation</keyword>
<evidence type="ECO:0000256" key="13">
    <source>
        <dbReference type="ARBA" id="ARBA00023163"/>
    </source>
</evidence>
<evidence type="ECO:0000256" key="6">
    <source>
        <dbReference type="ARBA" id="ARBA00022741"/>
    </source>
</evidence>
<evidence type="ECO:0000256" key="14">
    <source>
        <dbReference type="ARBA" id="ARBA00023242"/>
    </source>
</evidence>
<evidence type="ECO:0000256" key="1">
    <source>
        <dbReference type="ARBA" id="ARBA00004123"/>
    </source>
</evidence>
<keyword evidence="14" id="KW-0539">Nucleus</keyword>
<feature type="region of interest" description="Disordered" evidence="18">
    <location>
        <begin position="1"/>
        <end position="33"/>
    </location>
</feature>
<evidence type="ECO:0000256" key="16">
    <source>
        <dbReference type="ARBA" id="ARBA00053349"/>
    </source>
</evidence>
<dbReference type="SMART" id="SM00490">
    <property type="entry name" value="HELICc"/>
    <property type="match status" value="1"/>
</dbReference>
<dbReference type="SUPFAM" id="SSF52540">
    <property type="entry name" value="P-loop containing nucleoside triphosphate hydrolases"/>
    <property type="match status" value="2"/>
</dbReference>
<evidence type="ECO:0000256" key="17">
    <source>
        <dbReference type="ARBA" id="ARBA00081399"/>
    </source>
</evidence>
<dbReference type="InterPro" id="IPR000330">
    <property type="entry name" value="SNF2_N"/>
</dbReference>
<dbReference type="PROSITE" id="PS51192">
    <property type="entry name" value="HELICASE_ATP_BIND_1"/>
    <property type="match status" value="1"/>
</dbReference>
<dbReference type="InterPro" id="IPR014001">
    <property type="entry name" value="Helicase_ATP-bd"/>
</dbReference>
<keyword evidence="8" id="KW-0378">Hydrolase</keyword>
<evidence type="ECO:0000313" key="21">
    <source>
        <dbReference type="EMBL" id="CAD7240089.1"/>
    </source>
</evidence>
<comment type="subcellular location">
    <subcellularLocation>
        <location evidence="1">Nucleus</location>
    </subcellularLocation>
</comment>
<dbReference type="GO" id="GO:0005524">
    <property type="term" value="F:ATP binding"/>
    <property type="evidence" value="ECO:0007669"/>
    <property type="project" value="UniProtKB-KW"/>
</dbReference>
<dbReference type="Gene3D" id="3.40.50.300">
    <property type="entry name" value="P-loop containing nucleotide triphosphate hydrolases"/>
    <property type="match status" value="1"/>
</dbReference>
<dbReference type="GO" id="GO:0003682">
    <property type="term" value="F:chromatin binding"/>
    <property type="evidence" value="ECO:0007669"/>
    <property type="project" value="TreeGrafter"/>
</dbReference>
<proteinExistence type="inferred from homology"/>
<feature type="domain" description="Helicase C-terminal" evidence="20">
    <location>
        <begin position="518"/>
        <end position="685"/>
    </location>
</feature>
<evidence type="ECO:0000256" key="12">
    <source>
        <dbReference type="ARBA" id="ARBA00023054"/>
    </source>
</evidence>
<evidence type="ECO:0000256" key="5">
    <source>
        <dbReference type="ARBA" id="ARBA00022618"/>
    </source>
</evidence>
<accession>A0A7R8WXN5</accession>
<keyword evidence="13" id="KW-0804">Transcription</keyword>
<dbReference type="InterPro" id="IPR038718">
    <property type="entry name" value="SNF2-like_sf"/>
</dbReference>
<keyword evidence="4" id="KW-0597">Phosphoprotein</keyword>
<keyword evidence="22" id="KW-1185">Reference proteome</keyword>
<sequence length="748" mass="85244">MLGEAYSDEDAQNKDKTRADSHIQLEGKFSRGKSKELEVEEEKRYMCLMNLLDKSKKLASFLEQKLDVQGMNVKQTCEPKGKIEQMKGDVAKGNSAVHQNIQEHEAKRKMLGKMEVFGQCNLFEGGKLRPYQVEGVEWLNLLFLNGTNGILADEMGLGKTVQCIAFISHLIENSMKGPFLVVAPLSTLPNWLSEFQQFTPKLKVVLYHGAAATRKALIPEIKKQHQLTSSISSHPVVLTSYDIIIRDAKILRKFSWAYCMIDEGHRLKNFNCRLVRELHQFHFDSVLILTGTPLQNNLEELWALLNFILPDVFHDLQVFQSWFQIHDLISGGSDKILSQEKEKKILTSFHQILSPFILRRLKVDVEIELPAKKELLIYCPLTEEQFSLYSAVLDGSMLKFCSQKSDTGPPLTVNGKRHCKGRNESFSFAECDGIEEYDDDDIDLKSPKNVVKSSDLSTSPVMENKENSMHIVNMKLNNRMMMLRKIANHPYLVRFPLNPQNPHDFGPELIAASGKLLVLDELLHQLKKQKHKVLIFSQMTRMMDILADYLDMRGFGFAQLDGRMSLDLRQEMIKRFNSDVNTFVFLISTRAGGLGLNLTAADTVVIYDSDWNPQQDLQAQDRCHRIGQSKPVVVYRLVTVNTIDEEMVERASAKRRLEKIIMKKEKFDSIHKGSEGKQLNLCELEELMKSSDFHGVAHPCSSGKVFTDEQLKSLLDRDALFQMEMGTKQSSGNCAYKVLPSETALRFI</sequence>
<dbReference type="GO" id="GO:0005721">
    <property type="term" value="C:pericentric heterochromatin"/>
    <property type="evidence" value="ECO:0007669"/>
    <property type="project" value="TreeGrafter"/>
</dbReference>
<evidence type="ECO:0000259" key="19">
    <source>
        <dbReference type="PROSITE" id="PS51192"/>
    </source>
</evidence>
<keyword evidence="6" id="KW-0547">Nucleotide-binding</keyword>
<dbReference type="Gene3D" id="3.40.50.10810">
    <property type="entry name" value="Tandem AAA-ATPase domain"/>
    <property type="match status" value="1"/>
</dbReference>
<evidence type="ECO:0000256" key="9">
    <source>
        <dbReference type="ARBA" id="ARBA00022806"/>
    </source>
</evidence>
<dbReference type="Proteomes" id="UP000677054">
    <property type="component" value="Unassembled WGS sequence"/>
</dbReference>
<evidence type="ECO:0000256" key="7">
    <source>
        <dbReference type="ARBA" id="ARBA00022776"/>
    </source>
</evidence>
<keyword evidence="12" id="KW-0175">Coiled coil</keyword>
<dbReference type="PANTHER" id="PTHR47161">
    <property type="entry name" value="LYMPHOID-SPECIFIC HELICASE"/>
    <property type="match status" value="1"/>
</dbReference>
<evidence type="ECO:0000256" key="10">
    <source>
        <dbReference type="ARBA" id="ARBA00022840"/>
    </source>
</evidence>
<keyword evidence="7" id="KW-0498">Mitosis</keyword>
<dbReference type="FunFam" id="3.40.50.300:FF:000577">
    <property type="entry name" value="lymphoid-specific helicase isoform X1"/>
    <property type="match status" value="1"/>
</dbReference>